<evidence type="ECO:0000256" key="18">
    <source>
        <dbReference type="ARBA" id="ARBA00031026"/>
    </source>
</evidence>
<comment type="caution">
    <text evidence="22">The sequence shown here is derived from an EMBL/GenBank/DDBJ whole genome shotgun (WGS) entry which is preliminary data.</text>
</comment>
<dbReference type="AlphaFoldDB" id="A0A1V2ZVN0"/>
<dbReference type="SUPFAM" id="SSF56194">
    <property type="entry name" value="Uridine diphospho-N-Acetylenolpyruvylglucosamine reductase, MurB, C-terminal domain"/>
    <property type="match status" value="1"/>
</dbReference>
<dbReference type="InterPro" id="IPR036635">
    <property type="entry name" value="MurB_C_sf"/>
</dbReference>
<comment type="function">
    <text evidence="2 20">Cell wall formation.</text>
</comment>
<dbReference type="SUPFAM" id="SSF56176">
    <property type="entry name" value="FAD-binding/transporter-associated domain-like"/>
    <property type="match status" value="1"/>
</dbReference>
<dbReference type="GO" id="GO:0071949">
    <property type="term" value="F:FAD binding"/>
    <property type="evidence" value="ECO:0007669"/>
    <property type="project" value="InterPro"/>
</dbReference>
<evidence type="ECO:0000313" key="22">
    <source>
        <dbReference type="EMBL" id="OOC09174.1"/>
    </source>
</evidence>
<feature type="active site" evidence="20">
    <location>
        <position position="184"/>
    </location>
</feature>
<feature type="active site" evidence="20">
    <location>
        <position position="306"/>
    </location>
</feature>
<dbReference type="Gene3D" id="3.30.43.10">
    <property type="entry name" value="Uridine Diphospho-n-acetylenolpyruvylglucosamine Reductase, domain 2"/>
    <property type="match status" value="1"/>
</dbReference>
<feature type="active site" description="Proton donor" evidence="20">
    <location>
        <position position="236"/>
    </location>
</feature>
<evidence type="ECO:0000256" key="16">
    <source>
        <dbReference type="ARBA" id="ARBA00023306"/>
    </source>
</evidence>
<comment type="similarity">
    <text evidence="5 20">Belongs to the MurB family.</text>
</comment>
<dbReference type="InterPro" id="IPR016166">
    <property type="entry name" value="FAD-bd_PCMH"/>
</dbReference>
<evidence type="ECO:0000256" key="1">
    <source>
        <dbReference type="ARBA" id="ARBA00001974"/>
    </source>
</evidence>
<keyword evidence="13 20" id="KW-0133">Cell shape</keyword>
<feature type="domain" description="FAD-binding PCMH-type" evidence="21">
    <location>
        <begin position="36"/>
        <end position="222"/>
    </location>
</feature>
<evidence type="ECO:0000256" key="9">
    <source>
        <dbReference type="ARBA" id="ARBA00022618"/>
    </source>
</evidence>
<dbReference type="InterPro" id="IPR011601">
    <property type="entry name" value="MurB_C"/>
</dbReference>
<dbReference type="Pfam" id="PF02873">
    <property type="entry name" value="MurB_C"/>
    <property type="match status" value="1"/>
</dbReference>
<dbReference type="GO" id="GO:0005829">
    <property type="term" value="C:cytosol"/>
    <property type="evidence" value="ECO:0007669"/>
    <property type="project" value="TreeGrafter"/>
</dbReference>
<keyword evidence="23" id="KW-1185">Reference proteome</keyword>
<dbReference type="InterPro" id="IPR003170">
    <property type="entry name" value="MurB"/>
</dbReference>
<keyword evidence="8 20" id="KW-0963">Cytoplasm</keyword>
<dbReference type="EMBL" id="MUZR01000058">
    <property type="protein sequence ID" value="OOC09174.1"/>
    <property type="molecule type" value="Genomic_DNA"/>
</dbReference>
<dbReference type="GO" id="GO:0071555">
    <property type="term" value="P:cell wall organization"/>
    <property type="evidence" value="ECO:0007669"/>
    <property type="project" value="UniProtKB-KW"/>
</dbReference>
<evidence type="ECO:0000256" key="8">
    <source>
        <dbReference type="ARBA" id="ARBA00022490"/>
    </source>
</evidence>
<dbReference type="EC" id="1.3.1.98" evidence="6 20"/>
<dbReference type="NCBIfam" id="NF010480">
    <property type="entry name" value="PRK13905.1"/>
    <property type="match status" value="1"/>
</dbReference>
<evidence type="ECO:0000256" key="12">
    <source>
        <dbReference type="ARBA" id="ARBA00022857"/>
    </source>
</evidence>
<dbReference type="STRING" id="252474.B1A74_12265"/>
<dbReference type="UniPathway" id="UPA00219"/>
<dbReference type="HAMAP" id="MF_00037">
    <property type="entry name" value="MurB"/>
    <property type="match status" value="1"/>
</dbReference>
<dbReference type="RefSeq" id="WP_077244792.1">
    <property type="nucleotide sequence ID" value="NZ_MUZR01000058.1"/>
</dbReference>
<dbReference type="Gene3D" id="3.30.465.10">
    <property type="match status" value="1"/>
</dbReference>
<dbReference type="NCBIfam" id="TIGR00179">
    <property type="entry name" value="murB"/>
    <property type="match status" value="1"/>
</dbReference>
<keyword evidence="16 20" id="KW-0131">Cell cycle</keyword>
<dbReference type="InterPro" id="IPR036318">
    <property type="entry name" value="FAD-bd_PCMH-like_sf"/>
</dbReference>
<keyword evidence="15 20" id="KW-0560">Oxidoreductase</keyword>
<dbReference type="Pfam" id="PF01565">
    <property type="entry name" value="FAD_binding_4"/>
    <property type="match status" value="1"/>
</dbReference>
<evidence type="ECO:0000256" key="7">
    <source>
        <dbReference type="ARBA" id="ARBA00015188"/>
    </source>
</evidence>
<keyword evidence="11 20" id="KW-0274">FAD</keyword>
<dbReference type="GO" id="GO:0051301">
    <property type="term" value="P:cell division"/>
    <property type="evidence" value="ECO:0007669"/>
    <property type="project" value="UniProtKB-KW"/>
</dbReference>
<evidence type="ECO:0000256" key="3">
    <source>
        <dbReference type="ARBA" id="ARBA00004496"/>
    </source>
</evidence>
<dbReference type="GO" id="GO:0008762">
    <property type="term" value="F:UDP-N-acetylmuramate dehydrogenase activity"/>
    <property type="evidence" value="ECO:0007669"/>
    <property type="project" value="UniProtKB-UniRule"/>
</dbReference>
<sequence>MTPLDPALAAARHLHELQPRGELQARAPLAPLTSWRAGGHADWLFRPADREDLANLLAQVARLAPDLPITFLGLGSNVLVRDGGIAGLVVHLQGVLAERKRLDGDRVFLGGGLACAQAARFCAREGLVGAEFLAGIPGTVGGALQMNAGAWGGETWPLVESVEVIDREGRLETRRPDAFRVGYRRVQGLDPRERLWFTGATLRLSPGDPEAGTRRIRELLRERSAKQPLGQPSCGSVFRNPEGDHAARLIEAAGLKGLRAGAAEVSPVHANFITHDGTARAEDIERLIDTVRNTVEQRFGVRLEPEVRILGRFIDPGDDSEGTA</sequence>
<dbReference type="InterPro" id="IPR016167">
    <property type="entry name" value="FAD-bd_PCMH_sub1"/>
</dbReference>
<evidence type="ECO:0000256" key="14">
    <source>
        <dbReference type="ARBA" id="ARBA00022984"/>
    </source>
</evidence>
<dbReference type="InterPro" id="IPR006094">
    <property type="entry name" value="Oxid_FAD_bind_N"/>
</dbReference>
<dbReference type="PROSITE" id="PS51387">
    <property type="entry name" value="FAD_PCMH"/>
    <property type="match status" value="1"/>
</dbReference>
<evidence type="ECO:0000256" key="10">
    <source>
        <dbReference type="ARBA" id="ARBA00022630"/>
    </source>
</evidence>
<evidence type="ECO:0000256" key="6">
    <source>
        <dbReference type="ARBA" id="ARBA00012518"/>
    </source>
</evidence>
<evidence type="ECO:0000313" key="23">
    <source>
        <dbReference type="Proteomes" id="UP000189177"/>
    </source>
</evidence>
<comment type="catalytic activity">
    <reaction evidence="19 20">
        <text>UDP-N-acetyl-alpha-D-muramate + NADP(+) = UDP-N-acetyl-3-O-(1-carboxyvinyl)-alpha-D-glucosamine + NADPH + H(+)</text>
        <dbReference type="Rhea" id="RHEA:12248"/>
        <dbReference type="ChEBI" id="CHEBI:15378"/>
        <dbReference type="ChEBI" id="CHEBI:57783"/>
        <dbReference type="ChEBI" id="CHEBI:58349"/>
        <dbReference type="ChEBI" id="CHEBI:68483"/>
        <dbReference type="ChEBI" id="CHEBI:70757"/>
        <dbReference type="EC" id="1.3.1.98"/>
    </reaction>
</comment>
<keyword evidence="9 20" id="KW-0132">Cell division</keyword>
<evidence type="ECO:0000256" key="13">
    <source>
        <dbReference type="ARBA" id="ARBA00022960"/>
    </source>
</evidence>
<keyword evidence="10 20" id="KW-0285">Flavoprotein</keyword>
<keyword evidence="12 20" id="KW-0521">NADP</keyword>
<evidence type="ECO:0000256" key="17">
    <source>
        <dbReference type="ARBA" id="ARBA00023316"/>
    </source>
</evidence>
<evidence type="ECO:0000256" key="20">
    <source>
        <dbReference type="HAMAP-Rule" id="MF_00037"/>
    </source>
</evidence>
<comment type="cofactor">
    <cofactor evidence="1 20">
        <name>FAD</name>
        <dbReference type="ChEBI" id="CHEBI:57692"/>
    </cofactor>
</comment>
<keyword evidence="14 20" id="KW-0573">Peptidoglycan synthesis</keyword>
<organism evidence="22 23">
    <name type="scientific">Thioalkalivibrio halophilus</name>
    <dbReference type="NCBI Taxonomy" id="252474"/>
    <lineage>
        <taxon>Bacteria</taxon>
        <taxon>Pseudomonadati</taxon>
        <taxon>Pseudomonadota</taxon>
        <taxon>Gammaproteobacteria</taxon>
        <taxon>Chromatiales</taxon>
        <taxon>Ectothiorhodospiraceae</taxon>
        <taxon>Thioalkalivibrio</taxon>
    </lineage>
</organism>
<evidence type="ECO:0000256" key="15">
    <source>
        <dbReference type="ARBA" id="ARBA00023002"/>
    </source>
</evidence>
<evidence type="ECO:0000256" key="11">
    <source>
        <dbReference type="ARBA" id="ARBA00022827"/>
    </source>
</evidence>
<evidence type="ECO:0000256" key="4">
    <source>
        <dbReference type="ARBA" id="ARBA00004752"/>
    </source>
</evidence>
<comment type="subcellular location">
    <subcellularLocation>
        <location evidence="3 20">Cytoplasm</location>
    </subcellularLocation>
</comment>
<dbReference type="GO" id="GO:0009252">
    <property type="term" value="P:peptidoglycan biosynthetic process"/>
    <property type="evidence" value="ECO:0007669"/>
    <property type="project" value="UniProtKB-UniRule"/>
</dbReference>
<evidence type="ECO:0000259" key="21">
    <source>
        <dbReference type="PROSITE" id="PS51387"/>
    </source>
</evidence>
<keyword evidence="17 20" id="KW-0961">Cell wall biogenesis/degradation</keyword>
<evidence type="ECO:0000256" key="2">
    <source>
        <dbReference type="ARBA" id="ARBA00003921"/>
    </source>
</evidence>
<evidence type="ECO:0000256" key="19">
    <source>
        <dbReference type="ARBA" id="ARBA00048914"/>
    </source>
</evidence>
<dbReference type="Gene3D" id="3.90.78.10">
    <property type="entry name" value="UDP-N-acetylenolpyruvoylglucosamine reductase, C-terminal domain"/>
    <property type="match status" value="1"/>
</dbReference>
<comment type="pathway">
    <text evidence="4 20">Cell wall biogenesis; peptidoglycan biosynthesis.</text>
</comment>
<dbReference type="Proteomes" id="UP000189177">
    <property type="component" value="Unassembled WGS sequence"/>
</dbReference>
<dbReference type="OrthoDB" id="9804753at2"/>
<dbReference type="PANTHER" id="PTHR21071">
    <property type="entry name" value="UDP-N-ACETYLENOLPYRUVOYLGLUCOSAMINE REDUCTASE"/>
    <property type="match status" value="1"/>
</dbReference>
<reference evidence="22 23" key="1">
    <citation type="submission" date="2017-02" db="EMBL/GenBank/DDBJ databases">
        <title>Genomic diversity within the haloalkaliphilic genus Thioalkalivibrio.</title>
        <authorList>
            <person name="Ahn A.-C."/>
            <person name="Meier-Kolthoff J."/>
            <person name="Overmars L."/>
            <person name="Richter M."/>
            <person name="Woyke T."/>
            <person name="Sorokin D.Y."/>
            <person name="Muyzer G."/>
        </authorList>
    </citation>
    <scope>NUCLEOTIDE SEQUENCE [LARGE SCALE GENOMIC DNA]</scope>
    <source>
        <strain evidence="22 23">HL17</strain>
    </source>
</reference>
<evidence type="ECO:0000256" key="5">
    <source>
        <dbReference type="ARBA" id="ARBA00010485"/>
    </source>
</evidence>
<gene>
    <name evidence="20" type="primary">murB</name>
    <name evidence="22" type="ORF">B1A74_12265</name>
</gene>
<accession>A0A1V2ZVN0</accession>
<dbReference type="GO" id="GO:0008360">
    <property type="term" value="P:regulation of cell shape"/>
    <property type="evidence" value="ECO:0007669"/>
    <property type="project" value="UniProtKB-KW"/>
</dbReference>
<proteinExistence type="inferred from homology"/>
<name>A0A1V2ZVN0_9GAMM</name>
<protein>
    <recommendedName>
        <fullName evidence="7 20">UDP-N-acetylenolpyruvoylglucosamine reductase</fullName>
        <ecNumber evidence="6 20">1.3.1.98</ecNumber>
    </recommendedName>
    <alternativeName>
        <fullName evidence="18 20">UDP-N-acetylmuramate dehydrogenase</fullName>
    </alternativeName>
</protein>
<dbReference type="InterPro" id="IPR016169">
    <property type="entry name" value="FAD-bd_PCMH_sub2"/>
</dbReference>
<dbReference type="PANTHER" id="PTHR21071:SF4">
    <property type="entry name" value="UDP-N-ACETYLENOLPYRUVOYLGLUCOSAMINE REDUCTASE"/>
    <property type="match status" value="1"/>
</dbReference>